<dbReference type="InterPro" id="IPR044965">
    <property type="entry name" value="Glyco_hydro_17_plant"/>
</dbReference>
<evidence type="ECO:0000256" key="3">
    <source>
        <dbReference type="ARBA" id="ARBA00023295"/>
    </source>
</evidence>
<keyword evidence="3" id="KW-0326">Glycosidase</keyword>
<keyword evidence="2" id="KW-0378">Hydrolase</keyword>
<dbReference type="InterPro" id="IPR017853">
    <property type="entry name" value="GH"/>
</dbReference>
<dbReference type="Pfam" id="PF00332">
    <property type="entry name" value="Glyco_hydro_17"/>
    <property type="match status" value="1"/>
</dbReference>
<protein>
    <submittedName>
        <fullName evidence="5">Beta-1,3-glucanase A</fullName>
    </submittedName>
</protein>
<evidence type="ECO:0000256" key="4">
    <source>
        <dbReference type="RuleBase" id="RU004335"/>
    </source>
</evidence>
<proteinExistence type="inferred from homology"/>
<dbReference type="Proteomes" id="UP000283530">
    <property type="component" value="Unassembled WGS sequence"/>
</dbReference>
<reference evidence="5 6" key="1">
    <citation type="journal article" date="2019" name="Nat. Plants">
        <title>Stout camphor tree genome fills gaps in understanding of flowering plant genome evolution.</title>
        <authorList>
            <person name="Chaw S.M."/>
            <person name="Liu Y.C."/>
            <person name="Wu Y.W."/>
            <person name="Wang H.Y."/>
            <person name="Lin C.I."/>
            <person name="Wu C.S."/>
            <person name="Ke H.M."/>
            <person name="Chang L.Y."/>
            <person name="Hsu C.Y."/>
            <person name="Yang H.T."/>
            <person name="Sudianto E."/>
            <person name="Hsu M.H."/>
            <person name="Wu K.P."/>
            <person name="Wang L.N."/>
            <person name="Leebens-Mack J.H."/>
            <person name="Tsai I.J."/>
        </authorList>
    </citation>
    <scope>NUCLEOTIDE SEQUENCE [LARGE SCALE GENOMIC DNA]</scope>
    <source>
        <strain evidence="6">cv. Chaw 1501</strain>
        <tissue evidence="5">Young leaves</tissue>
    </source>
</reference>
<evidence type="ECO:0000313" key="5">
    <source>
        <dbReference type="EMBL" id="RWR73063.1"/>
    </source>
</evidence>
<dbReference type="GO" id="GO:0005975">
    <property type="term" value="P:carbohydrate metabolic process"/>
    <property type="evidence" value="ECO:0007669"/>
    <property type="project" value="InterPro"/>
</dbReference>
<dbReference type="PANTHER" id="PTHR32227">
    <property type="entry name" value="GLUCAN ENDO-1,3-BETA-GLUCOSIDASE BG1-RELATED-RELATED"/>
    <property type="match status" value="1"/>
</dbReference>
<evidence type="ECO:0000256" key="1">
    <source>
        <dbReference type="ARBA" id="ARBA00008773"/>
    </source>
</evidence>
<comment type="similarity">
    <text evidence="1 4">Belongs to the glycosyl hydrolase 17 family.</text>
</comment>
<dbReference type="EMBL" id="QPKB01000001">
    <property type="protein sequence ID" value="RWR73063.1"/>
    <property type="molecule type" value="Genomic_DNA"/>
</dbReference>
<evidence type="ECO:0000313" key="6">
    <source>
        <dbReference type="Proteomes" id="UP000283530"/>
    </source>
</evidence>
<dbReference type="InterPro" id="IPR000490">
    <property type="entry name" value="Glyco_hydro_17"/>
</dbReference>
<dbReference type="Gene3D" id="3.20.20.80">
    <property type="entry name" value="Glycosidases"/>
    <property type="match status" value="1"/>
</dbReference>
<comment type="caution">
    <text evidence="5">The sequence shown here is derived from an EMBL/GenBank/DDBJ whole genome shotgun (WGS) entry which is preliminary data.</text>
</comment>
<dbReference type="AlphaFoldDB" id="A0A443N3H6"/>
<organism evidence="5 6">
    <name type="scientific">Cinnamomum micranthum f. kanehirae</name>
    <dbReference type="NCBI Taxonomy" id="337451"/>
    <lineage>
        <taxon>Eukaryota</taxon>
        <taxon>Viridiplantae</taxon>
        <taxon>Streptophyta</taxon>
        <taxon>Embryophyta</taxon>
        <taxon>Tracheophyta</taxon>
        <taxon>Spermatophyta</taxon>
        <taxon>Magnoliopsida</taxon>
        <taxon>Magnoliidae</taxon>
        <taxon>Laurales</taxon>
        <taxon>Lauraceae</taxon>
        <taxon>Cinnamomum</taxon>
    </lineage>
</organism>
<sequence length="366" mass="40557">MYFIAEKALSTVAVVTDRRSGHSSQLLSFLLCALFRVQKYCQHQLTMAGSGLGVYYGRQTSNSPSAAQVVKMFKDNNYSKMWISEPDNELLSALNNQGIKVILGIPNSKIKGLSSDVYAANQWVKDNISAYPNVGFTHVCVGDLSNISDEDGMDLVPAMENMHAALKIRNHKILVSTLVDKSCFASTYDVGTSPSKCEFGSKDLLGAILKFLKKVTSTLFIKVMPYFEMDNVPLEVKVDDDNFLLKSNAKTFLTDLDGTDYKFVFDAIVDSFVGAMSNMGFPDIKIVVASGWPREAKPGDKRATVQNAKDYIANLNVHVSDGTPKHNYALETFIWSAFDEDKLGQVHVGWKHLGGFVFKWDKLTLP</sequence>
<dbReference type="GO" id="GO:0004553">
    <property type="term" value="F:hydrolase activity, hydrolyzing O-glycosyl compounds"/>
    <property type="evidence" value="ECO:0007669"/>
    <property type="project" value="InterPro"/>
</dbReference>
<accession>A0A443N3H6</accession>
<dbReference type="STRING" id="337451.A0A443N3H6"/>
<evidence type="ECO:0000256" key="2">
    <source>
        <dbReference type="ARBA" id="ARBA00022801"/>
    </source>
</evidence>
<keyword evidence="6" id="KW-1185">Reference proteome</keyword>
<name>A0A443N3H6_9MAGN</name>
<dbReference type="OrthoDB" id="1952894at2759"/>
<dbReference type="SUPFAM" id="SSF51445">
    <property type="entry name" value="(Trans)glycosidases"/>
    <property type="match status" value="1"/>
</dbReference>
<gene>
    <name evidence="5" type="ORF">CKAN_00131400</name>
</gene>